<dbReference type="InterPro" id="IPR050582">
    <property type="entry name" value="HAD-like_SerB"/>
</dbReference>
<gene>
    <name evidence="12" type="ORF">EV356DRAFT_456941</name>
</gene>
<feature type="active site" description="Proton donor" evidence="11">
    <location>
        <position position="75"/>
    </location>
</feature>
<evidence type="ECO:0000256" key="2">
    <source>
        <dbReference type="ARBA" id="ARBA00005135"/>
    </source>
</evidence>
<reference evidence="12" key="1">
    <citation type="journal article" date="2020" name="Stud. Mycol.">
        <title>101 Dothideomycetes genomes: a test case for predicting lifestyles and emergence of pathogens.</title>
        <authorList>
            <person name="Haridas S."/>
            <person name="Albert R."/>
            <person name="Binder M."/>
            <person name="Bloem J."/>
            <person name="Labutti K."/>
            <person name="Salamov A."/>
            <person name="Andreopoulos B."/>
            <person name="Baker S."/>
            <person name="Barry K."/>
            <person name="Bills G."/>
            <person name="Bluhm B."/>
            <person name="Cannon C."/>
            <person name="Castanera R."/>
            <person name="Culley D."/>
            <person name="Daum C."/>
            <person name="Ezra D."/>
            <person name="Gonzalez J."/>
            <person name="Henrissat B."/>
            <person name="Kuo A."/>
            <person name="Liang C."/>
            <person name="Lipzen A."/>
            <person name="Lutzoni F."/>
            <person name="Magnuson J."/>
            <person name="Mondo S."/>
            <person name="Nolan M."/>
            <person name="Ohm R."/>
            <person name="Pangilinan J."/>
            <person name="Park H.-J."/>
            <person name="Ramirez L."/>
            <person name="Alfaro M."/>
            <person name="Sun H."/>
            <person name="Tritt A."/>
            <person name="Yoshinaga Y."/>
            <person name="Zwiers L.-H."/>
            <person name="Turgeon B."/>
            <person name="Goodwin S."/>
            <person name="Spatafora J."/>
            <person name="Crous P."/>
            <person name="Grigoriev I."/>
        </authorList>
    </citation>
    <scope>NUCLEOTIDE SEQUENCE</scope>
    <source>
        <strain evidence="12">Tuck. ex Michener</strain>
    </source>
</reference>
<dbReference type="Gene3D" id="3.40.50.1000">
    <property type="entry name" value="HAD superfamily/HAD-like"/>
    <property type="match status" value="1"/>
</dbReference>
<keyword evidence="5" id="KW-0028">Amino-acid biosynthesis</keyword>
<proteinExistence type="inferred from homology"/>
<organism evidence="12 13">
    <name type="scientific">Viridothelium virens</name>
    <name type="common">Speckled blister lichen</name>
    <name type="synonym">Trypethelium virens</name>
    <dbReference type="NCBI Taxonomy" id="1048519"/>
    <lineage>
        <taxon>Eukaryota</taxon>
        <taxon>Fungi</taxon>
        <taxon>Dikarya</taxon>
        <taxon>Ascomycota</taxon>
        <taxon>Pezizomycotina</taxon>
        <taxon>Dothideomycetes</taxon>
        <taxon>Dothideomycetes incertae sedis</taxon>
        <taxon>Trypetheliales</taxon>
        <taxon>Trypetheliaceae</taxon>
        <taxon>Viridothelium</taxon>
    </lineage>
</organism>
<comment type="pathway">
    <text evidence="2">Amino-acid biosynthesis; L-serine biosynthesis; L-serine from 3-phospho-D-glycerate: step 3/3.</text>
</comment>
<dbReference type="GO" id="GO:0036424">
    <property type="term" value="F:L-phosphoserine phosphatase activity"/>
    <property type="evidence" value="ECO:0007669"/>
    <property type="project" value="InterPro"/>
</dbReference>
<dbReference type="InterPro" id="IPR004469">
    <property type="entry name" value="PSP"/>
</dbReference>
<keyword evidence="13" id="KW-1185">Reference proteome</keyword>
<dbReference type="OrthoDB" id="27226at2759"/>
<dbReference type="SUPFAM" id="SSF56784">
    <property type="entry name" value="HAD-like"/>
    <property type="match status" value="1"/>
</dbReference>
<evidence type="ECO:0000256" key="3">
    <source>
        <dbReference type="ARBA" id="ARBA00009184"/>
    </source>
</evidence>
<evidence type="ECO:0000313" key="13">
    <source>
        <dbReference type="Proteomes" id="UP000800092"/>
    </source>
</evidence>
<dbReference type="Pfam" id="PF00702">
    <property type="entry name" value="Hydrolase"/>
    <property type="match status" value="1"/>
</dbReference>
<dbReference type="GO" id="GO:0006564">
    <property type="term" value="P:L-serine biosynthetic process"/>
    <property type="evidence" value="ECO:0007669"/>
    <property type="project" value="UniProtKB-KW"/>
</dbReference>
<dbReference type="PANTHER" id="PTHR43344">
    <property type="entry name" value="PHOSPHOSERINE PHOSPHATASE"/>
    <property type="match status" value="1"/>
</dbReference>
<dbReference type="AlphaFoldDB" id="A0A6A6GST5"/>
<dbReference type="NCBIfam" id="TIGR00338">
    <property type="entry name" value="serB"/>
    <property type="match status" value="1"/>
</dbReference>
<keyword evidence="6" id="KW-0479">Metal-binding</keyword>
<feature type="active site" description="Nucleophile" evidence="11">
    <location>
        <position position="73"/>
    </location>
</feature>
<dbReference type="PANTHER" id="PTHR43344:SF2">
    <property type="entry name" value="PHOSPHOSERINE PHOSPHATASE"/>
    <property type="match status" value="1"/>
</dbReference>
<protein>
    <recommendedName>
        <fullName evidence="4">phosphoserine phosphatase</fullName>
        <ecNumber evidence="4">3.1.3.3</ecNumber>
    </recommendedName>
    <alternativeName>
        <fullName evidence="10">O-phosphoserine phosphohydrolase</fullName>
    </alternativeName>
</protein>
<evidence type="ECO:0000256" key="8">
    <source>
        <dbReference type="ARBA" id="ARBA00022842"/>
    </source>
</evidence>
<keyword evidence="9" id="KW-0718">Serine biosynthesis</keyword>
<dbReference type="NCBIfam" id="TIGR01488">
    <property type="entry name" value="HAD-SF-IB"/>
    <property type="match status" value="1"/>
</dbReference>
<evidence type="ECO:0000256" key="6">
    <source>
        <dbReference type="ARBA" id="ARBA00022723"/>
    </source>
</evidence>
<evidence type="ECO:0000256" key="11">
    <source>
        <dbReference type="PIRSR" id="PIRSR604469-1"/>
    </source>
</evidence>
<dbReference type="GO" id="GO:0000287">
    <property type="term" value="F:magnesium ion binding"/>
    <property type="evidence" value="ECO:0007669"/>
    <property type="project" value="TreeGrafter"/>
</dbReference>
<dbReference type="SFLD" id="SFLDG01137">
    <property type="entry name" value="C1.6.1:_Phosphoserine_Phosphat"/>
    <property type="match status" value="1"/>
</dbReference>
<accession>A0A6A6GST5</accession>
<evidence type="ECO:0000256" key="10">
    <source>
        <dbReference type="ARBA" id="ARBA00031693"/>
    </source>
</evidence>
<comment type="cofactor">
    <cofactor evidence="1">
        <name>Mg(2+)</name>
        <dbReference type="ChEBI" id="CHEBI:18420"/>
    </cofactor>
</comment>
<dbReference type="SFLD" id="SFLDG01136">
    <property type="entry name" value="C1.6:_Phosphoserine_Phosphatas"/>
    <property type="match status" value="1"/>
</dbReference>
<dbReference type="UniPathway" id="UPA00135">
    <property type="reaction ID" value="UER00198"/>
</dbReference>
<keyword evidence="8" id="KW-0460">Magnesium</keyword>
<dbReference type="SFLD" id="SFLDS00003">
    <property type="entry name" value="Haloacid_Dehalogenase"/>
    <property type="match status" value="1"/>
</dbReference>
<sequence length="287" mass="30941">MTVVFDPDEFGLPQHYSTVEGESEALEIVRKSETIKGYLSSHDLQAVFLPLSTHTALKSIQHHEEKTGLACFDMDSTLIEQEVIDLLAGSLGPEVEKQVSGITARAMKGELDFKASLRERCKLLKGVQASIWKDLEQRITIAPGARDLIKALKQKGWKTAVLSGGFTPLALWLKGQLGLDYAYANNLLVSEDGKTLTGELDPETSIVDAQEKKALMHAMADGNNIARDCVLAVGDGANDLLMLNGAGIGIAFNAKPEVKKRAPAALDTSSLTDILFVLGPDVVPPAY</sequence>
<dbReference type="InterPro" id="IPR023214">
    <property type="entry name" value="HAD_sf"/>
</dbReference>
<evidence type="ECO:0000256" key="1">
    <source>
        <dbReference type="ARBA" id="ARBA00001946"/>
    </source>
</evidence>
<dbReference type="Proteomes" id="UP000800092">
    <property type="component" value="Unassembled WGS sequence"/>
</dbReference>
<evidence type="ECO:0000256" key="5">
    <source>
        <dbReference type="ARBA" id="ARBA00022605"/>
    </source>
</evidence>
<dbReference type="SFLD" id="SFLDF00029">
    <property type="entry name" value="phosphoserine_phosphatase"/>
    <property type="match status" value="1"/>
</dbReference>
<keyword evidence="7" id="KW-0378">Hydrolase</keyword>
<dbReference type="InterPro" id="IPR036412">
    <property type="entry name" value="HAD-like_sf"/>
</dbReference>
<comment type="similarity">
    <text evidence="3">Belongs to the HAD-like hydrolase superfamily. SerB family.</text>
</comment>
<dbReference type="EC" id="3.1.3.3" evidence="4"/>
<evidence type="ECO:0000256" key="9">
    <source>
        <dbReference type="ARBA" id="ARBA00023299"/>
    </source>
</evidence>
<name>A0A6A6GST5_VIRVR</name>
<dbReference type="GO" id="GO:0005737">
    <property type="term" value="C:cytoplasm"/>
    <property type="evidence" value="ECO:0007669"/>
    <property type="project" value="TreeGrafter"/>
</dbReference>
<evidence type="ECO:0000256" key="7">
    <source>
        <dbReference type="ARBA" id="ARBA00022801"/>
    </source>
</evidence>
<evidence type="ECO:0000256" key="4">
    <source>
        <dbReference type="ARBA" id="ARBA00012640"/>
    </source>
</evidence>
<evidence type="ECO:0000313" key="12">
    <source>
        <dbReference type="EMBL" id="KAF2228836.1"/>
    </source>
</evidence>
<dbReference type="EMBL" id="ML991888">
    <property type="protein sequence ID" value="KAF2228836.1"/>
    <property type="molecule type" value="Genomic_DNA"/>
</dbReference>